<proteinExistence type="predicted"/>
<keyword evidence="3" id="KW-1185">Reference proteome</keyword>
<keyword evidence="1" id="KW-0732">Signal</keyword>
<dbReference type="EMBL" id="JARIHO010000015">
    <property type="protein sequence ID" value="KAJ7349634.1"/>
    <property type="molecule type" value="Genomic_DNA"/>
</dbReference>
<evidence type="ECO:0000313" key="3">
    <source>
        <dbReference type="Proteomes" id="UP001218218"/>
    </source>
</evidence>
<dbReference type="AlphaFoldDB" id="A0AAD7EU22"/>
<reference evidence="2" key="1">
    <citation type="submission" date="2023-03" db="EMBL/GenBank/DDBJ databases">
        <title>Massive genome expansion in bonnet fungi (Mycena s.s.) driven by repeated elements and novel gene families across ecological guilds.</title>
        <authorList>
            <consortium name="Lawrence Berkeley National Laboratory"/>
            <person name="Harder C.B."/>
            <person name="Miyauchi S."/>
            <person name="Viragh M."/>
            <person name="Kuo A."/>
            <person name="Thoen E."/>
            <person name="Andreopoulos B."/>
            <person name="Lu D."/>
            <person name="Skrede I."/>
            <person name="Drula E."/>
            <person name="Henrissat B."/>
            <person name="Morin E."/>
            <person name="Kohler A."/>
            <person name="Barry K."/>
            <person name="LaButti K."/>
            <person name="Morin E."/>
            <person name="Salamov A."/>
            <person name="Lipzen A."/>
            <person name="Mereny Z."/>
            <person name="Hegedus B."/>
            <person name="Baldrian P."/>
            <person name="Stursova M."/>
            <person name="Weitz H."/>
            <person name="Taylor A."/>
            <person name="Grigoriev I.V."/>
            <person name="Nagy L.G."/>
            <person name="Martin F."/>
            <person name="Kauserud H."/>
        </authorList>
    </citation>
    <scope>NUCLEOTIDE SEQUENCE</scope>
    <source>
        <strain evidence="2">CBHHK002</strain>
    </source>
</reference>
<name>A0AAD7EU22_9AGAR</name>
<evidence type="ECO:0000313" key="2">
    <source>
        <dbReference type="EMBL" id="KAJ7349634.1"/>
    </source>
</evidence>
<sequence>MYFTHSLLATLAAASALATTRFDNVPPTFVTAMLAAPAVATLPVQCNPTDCRAQCGVGCGGACVKNALTGAVAHDGDPKIIQPSTRSSISAAVSLLLRRSLNPVSIWITFARLSGLETLLSRNVRGKKTEI</sequence>
<comment type="caution">
    <text evidence="2">The sequence shown here is derived from an EMBL/GenBank/DDBJ whole genome shotgun (WGS) entry which is preliminary data.</text>
</comment>
<dbReference type="Proteomes" id="UP001218218">
    <property type="component" value="Unassembled WGS sequence"/>
</dbReference>
<gene>
    <name evidence="2" type="ORF">DFH08DRAFT_806985</name>
</gene>
<organism evidence="2 3">
    <name type="scientific">Mycena albidolilacea</name>
    <dbReference type="NCBI Taxonomy" id="1033008"/>
    <lineage>
        <taxon>Eukaryota</taxon>
        <taxon>Fungi</taxon>
        <taxon>Dikarya</taxon>
        <taxon>Basidiomycota</taxon>
        <taxon>Agaricomycotina</taxon>
        <taxon>Agaricomycetes</taxon>
        <taxon>Agaricomycetidae</taxon>
        <taxon>Agaricales</taxon>
        <taxon>Marasmiineae</taxon>
        <taxon>Mycenaceae</taxon>
        <taxon>Mycena</taxon>
    </lineage>
</organism>
<evidence type="ECO:0000256" key="1">
    <source>
        <dbReference type="SAM" id="SignalP"/>
    </source>
</evidence>
<feature type="chain" id="PRO_5042250425" evidence="1">
    <location>
        <begin position="19"/>
        <end position="131"/>
    </location>
</feature>
<protein>
    <submittedName>
        <fullName evidence="2">Uncharacterized protein</fullName>
    </submittedName>
</protein>
<accession>A0AAD7EU22</accession>
<feature type="signal peptide" evidence="1">
    <location>
        <begin position="1"/>
        <end position="18"/>
    </location>
</feature>